<reference evidence="1 2" key="1">
    <citation type="submission" date="2017-10" db="EMBL/GenBank/DDBJ databases">
        <title>Draft genome of Lysinibacillus fusiformis strain Juneja, a laboratory-derived pathogen of Drosophila melanogaster.</title>
        <authorList>
            <person name="Smith B.R."/>
            <person name="Unckless R.L."/>
        </authorList>
    </citation>
    <scope>NUCLEOTIDE SEQUENCE [LARGE SCALE GENOMIC DNA]</scope>
    <source>
        <strain evidence="1 2">Juneja</strain>
    </source>
</reference>
<sequence length="119" mass="14047">MCEYHSKFNEFMSELNAQRVVLTKELSRLDKYISSMYHDLEGIDPSEEYALSYVTQLQDTLKKRRVVKDEMARLDAVLNPLRNVKGDIETSVNIRKKVSKRWRRDFKMTLTLEEVLSEG</sequence>
<protein>
    <submittedName>
        <fullName evidence="1">Uncharacterized protein</fullName>
    </submittedName>
</protein>
<dbReference type="Proteomes" id="UP000234956">
    <property type="component" value="Unassembled WGS sequence"/>
</dbReference>
<gene>
    <name evidence="1" type="ORF">CRI88_20470</name>
</gene>
<organism evidence="1 2">
    <name type="scientific">Lysinibacillus fusiformis</name>
    <dbReference type="NCBI Taxonomy" id="28031"/>
    <lineage>
        <taxon>Bacteria</taxon>
        <taxon>Bacillati</taxon>
        <taxon>Bacillota</taxon>
        <taxon>Bacilli</taxon>
        <taxon>Bacillales</taxon>
        <taxon>Bacillaceae</taxon>
        <taxon>Lysinibacillus</taxon>
    </lineage>
</organism>
<name>A0A2I0UVB1_9BACI</name>
<comment type="caution">
    <text evidence="1">The sequence shown here is derived from an EMBL/GenBank/DDBJ whole genome shotgun (WGS) entry which is preliminary data.</text>
</comment>
<dbReference type="RefSeq" id="WP_101967004.1">
    <property type="nucleotide sequence ID" value="NZ_PDFK01000010.1"/>
</dbReference>
<accession>A0A2I0UVB1</accession>
<proteinExistence type="predicted"/>
<evidence type="ECO:0000313" key="1">
    <source>
        <dbReference type="EMBL" id="PKU49963.1"/>
    </source>
</evidence>
<dbReference type="EMBL" id="PDFK01000010">
    <property type="protein sequence ID" value="PKU49963.1"/>
    <property type="molecule type" value="Genomic_DNA"/>
</dbReference>
<dbReference type="AlphaFoldDB" id="A0A2I0UVB1"/>
<evidence type="ECO:0000313" key="2">
    <source>
        <dbReference type="Proteomes" id="UP000234956"/>
    </source>
</evidence>